<organism evidence="1 2">
    <name type="scientific">Croceitalea vernalis</name>
    <dbReference type="NCBI Taxonomy" id="3075599"/>
    <lineage>
        <taxon>Bacteria</taxon>
        <taxon>Pseudomonadati</taxon>
        <taxon>Bacteroidota</taxon>
        <taxon>Flavobacteriia</taxon>
        <taxon>Flavobacteriales</taxon>
        <taxon>Flavobacteriaceae</taxon>
        <taxon>Croceitalea</taxon>
    </lineage>
</organism>
<accession>A0ABU3BEH0</accession>
<proteinExistence type="predicted"/>
<dbReference type="Proteomes" id="UP001250662">
    <property type="component" value="Unassembled WGS sequence"/>
</dbReference>
<protein>
    <submittedName>
        <fullName evidence="1">DUF4292 domain-containing protein</fullName>
    </submittedName>
</protein>
<keyword evidence="2" id="KW-1185">Reference proteome</keyword>
<dbReference type="Pfam" id="PF14125">
    <property type="entry name" value="DUF4292"/>
    <property type="match status" value="1"/>
</dbReference>
<dbReference type="InterPro" id="IPR025634">
    <property type="entry name" value="DUF4292"/>
</dbReference>
<dbReference type="RefSeq" id="WP_311386902.1">
    <property type="nucleotide sequence ID" value="NZ_JAVRHU010000001.1"/>
</dbReference>
<evidence type="ECO:0000313" key="2">
    <source>
        <dbReference type="Proteomes" id="UP001250662"/>
    </source>
</evidence>
<sequence length="259" mass="29551">MILSPNIKNCIAVLSLTILFASCKSTKSIAAGELDNSLSAKKIIQNHYQNELDFETLSGKVKIDYSDGESSQGFSVSLRMKKDEVIWISAPLGMVKAHITPEKVSFYNRLQNEYFDGDYAYLSNILGTEVDFQIVQNLLIGNAVLDLRDDKYAMSIADGKYNLKPRKQQELYKILFFLEPTNFKISQQQISQPSENRFLKMEYSYAEVTNKVVPNTVDIEAISDDSTNTIELEYKGFEFDRKLNFPYKIPKGFKQIVLN</sequence>
<name>A0ABU3BEH0_9FLAO</name>
<evidence type="ECO:0000313" key="1">
    <source>
        <dbReference type="EMBL" id="MDT0620549.1"/>
    </source>
</evidence>
<dbReference type="EMBL" id="JAVRHU010000001">
    <property type="protein sequence ID" value="MDT0620549.1"/>
    <property type="molecule type" value="Genomic_DNA"/>
</dbReference>
<gene>
    <name evidence="1" type="ORF">RM520_02870</name>
</gene>
<reference evidence="1 2" key="1">
    <citation type="submission" date="2023-09" db="EMBL/GenBank/DDBJ databases">
        <authorList>
            <person name="Rey-Velasco X."/>
        </authorList>
    </citation>
    <scope>NUCLEOTIDE SEQUENCE [LARGE SCALE GENOMIC DNA]</scope>
    <source>
        <strain evidence="1 2">P007</strain>
    </source>
</reference>
<comment type="caution">
    <text evidence="1">The sequence shown here is derived from an EMBL/GenBank/DDBJ whole genome shotgun (WGS) entry which is preliminary data.</text>
</comment>